<reference evidence="1" key="2">
    <citation type="submission" date="2020-09" db="EMBL/GenBank/DDBJ databases">
        <authorList>
            <person name="Sun Q."/>
            <person name="Kim S."/>
        </authorList>
    </citation>
    <scope>NUCLEOTIDE SEQUENCE</scope>
    <source>
        <strain evidence="1">KCTC 32182</strain>
    </source>
</reference>
<reference evidence="1" key="1">
    <citation type="journal article" date="2014" name="Int. J. Syst. Evol. Microbiol.">
        <title>Complete genome sequence of Corynebacterium casei LMG S-19264T (=DSM 44701T), isolated from a smear-ripened cheese.</title>
        <authorList>
            <consortium name="US DOE Joint Genome Institute (JGI-PGF)"/>
            <person name="Walter F."/>
            <person name="Albersmeier A."/>
            <person name="Kalinowski J."/>
            <person name="Ruckert C."/>
        </authorList>
    </citation>
    <scope>NUCLEOTIDE SEQUENCE</scope>
    <source>
        <strain evidence="1">KCTC 32182</strain>
    </source>
</reference>
<comment type="caution">
    <text evidence="1">The sequence shown here is derived from an EMBL/GenBank/DDBJ whole genome shotgun (WGS) entry which is preliminary data.</text>
</comment>
<keyword evidence="2" id="KW-1185">Reference proteome</keyword>
<accession>A0A918P628</accession>
<sequence length="103" mass="11576">MKIIEDKTLLRFRRLDPSVDQIPEPVIRIAWRHLAAEAYSRPCLTGTEDPLNITVPRPAPIRALCCAALPGPGINTDPVTEFRPFLLDDRRRNTRTFGASTVP</sequence>
<gene>
    <name evidence="1" type="ORF">GCM10011289_29310</name>
</gene>
<name>A0A918P628_9NEIS</name>
<organism evidence="1 2">
    <name type="scientific">Paludibacterium paludis</name>
    <dbReference type="NCBI Taxonomy" id="1225769"/>
    <lineage>
        <taxon>Bacteria</taxon>
        <taxon>Pseudomonadati</taxon>
        <taxon>Pseudomonadota</taxon>
        <taxon>Betaproteobacteria</taxon>
        <taxon>Neisseriales</taxon>
        <taxon>Chromobacteriaceae</taxon>
        <taxon>Paludibacterium</taxon>
    </lineage>
</organism>
<protein>
    <submittedName>
        <fullName evidence="1">Uncharacterized protein</fullName>
    </submittedName>
</protein>
<evidence type="ECO:0000313" key="1">
    <source>
        <dbReference type="EMBL" id="GGY23772.1"/>
    </source>
</evidence>
<dbReference type="EMBL" id="BMYX01000019">
    <property type="protein sequence ID" value="GGY23772.1"/>
    <property type="molecule type" value="Genomic_DNA"/>
</dbReference>
<proteinExistence type="predicted"/>
<dbReference type="AlphaFoldDB" id="A0A918P628"/>
<evidence type="ECO:0000313" key="2">
    <source>
        <dbReference type="Proteomes" id="UP000645257"/>
    </source>
</evidence>
<dbReference type="Proteomes" id="UP000645257">
    <property type="component" value="Unassembled WGS sequence"/>
</dbReference>